<evidence type="ECO:0000259" key="5">
    <source>
        <dbReference type="PROSITE" id="PS50937"/>
    </source>
</evidence>
<dbReference type="PROSITE" id="PS00552">
    <property type="entry name" value="HTH_MERR_1"/>
    <property type="match status" value="1"/>
</dbReference>
<dbReference type="GO" id="GO:0003700">
    <property type="term" value="F:DNA-binding transcription factor activity"/>
    <property type="evidence" value="ECO:0007669"/>
    <property type="project" value="InterPro"/>
</dbReference>
<proteinExistence type="predicted"/>
<dbReference type="STRING" id="882082.SaccyDRAFT_3954"/>
<dbReference type="eggNOG" id="COG0789">
    <property type="taxonomic scope" value="Bacteria"/>
</dbReference>
<gene>
    <name evidence="6" type="ORF">SaccyDRAFT_3954</name>
</gene>
<dbReference type="CDD" id="cd01282">
    <property type="entry name" value="HTH_MerR-like_sg3"/>
    <property type="match status" value="1"/>
</dbReference>
<dbReference type="OrthoDB" id="4567915at2"/>
<evidence type="ECO:0000313" key="6">
    <source>
        <dbReference type="EMBL" id="EHR62778.1"/>
    </source>
</evidence>
<dbReference type="InterPro" id="IPR009061">
    <property type="entry name" value="DNA-bd_dom_put_sf"/>
</dbReference>
<protein>
    <submittedName>
        <fullName evidence="6">Putative transcriptional regulator</fullName>
    </submittedName>
</protein>
<dbReference type="SUPFAM" id="SSF46955">
    <property type="entry name" value="Putative DNA-binding domain"/>
    <property type="match status" value="1"/>
</dbReference>
<sequence>MLIGELSARTGVSARLLRYYESQGLLQVRRDTNGYRVYDEDAIIRVRQIKALLGAGLSTEQIRHVLPCARGEKPDLDMCPQLRELLEGQLRAVDDHIERLRRNRTALAGLAGRVPV</sequence>
<dbReference type="PROSITE" id="PS50937">
    <property type="entry name" value="HTH_MERR_2"/>
    <property type="match status" value="1"/>
</dbReference>
<keyword evidence="3" id="KW-0238">DNA-binding</keyword>
<feature type="domain" description="HTH merR-type" evidence="5">
    <location>
        <begin position="1"/>
        <end position="68"/>
    </location>
</feature>
<dbReference type="PANTHER" id="PTHR30204">
    <property type="entry name" value="REDOX-CYCLING DRUG-SENSING TRANSCRIPTIONAL ACTIVATOR SOXR"/>
    <property type="match status" value="1"/>
</dbReference>
<dbReference type="HOGENOM" id="CLU_060077_4_3_11"/>
<dbReference type="SMART" id="SM00422">
    <property type="entry name" value="HTH_MERR"/>
    <property type="match status" value="1"/>
</dbReference>
<name>H5XHR9_9PSEU</name>
<dbReference type="RefSeq" id="WP_005458746.1">
    <property type="nucleotide sequence ID" value="NZ_CM001440.1"/>
</dbReference>
<keyword evidence="1" id="KW-0678">Repressor</keyword>
<dbReference type="Proteomes" id="UP000002791">
    <property type="component" value="Chromosome"/>
</dbReference>
<dbReference type="PRINTS" id="PR00040">
    <property type="entry name" value="HTHMERR"/>
</dbReference>
<keyword evidence="7" id="KW-1185">Reference proteome</keyword>
<dbReference type="GO" id="GO:0003677">
    <property type="term" value="F:DNA binding"/>
    <property type="evidence" value="ECO:0007669"/>
    <property type="project" value="UniProtKB-KW"/>
</dbReference>
<dbReference type="Pfam" id="PF13411">
    <property type="entry name" value="MerR_1"/>
    <property type="match status" value="1"/>
</dbReference>
<dbReference type="Gene3D" id="1.10.1660.10">
    <property type="match status" value="1"/>
</dbReference>
<evidence type="ECO:0000256" key="2">
    <source>
        <dbReference type="ARBA" id="ARBA00023015"/>
    </source>
</evidence>
<evidence type="ECO:0000256" key="1">
    <source>
        <dbReference type="ARBA" id="ARBA00022491"/>
    </source>
</evidence>
<dbReference type="InterPro" id="IPR047057">
    <property type="entry name" value="MerR_fam"/>
</dbReference>
<dbReference type="PANTHER" id="PTHR30204:SF69">
    <property type="entry name" value="MERR-FAMILY TRANSCRIPTIONAL REGULATOR"/>
    <property type="match status" value="1"/>
</dbReference>
<accession>H5XHR9</accession>
<organism evidence="6 7">
    <name type="scientific">Saccharomonospora cyanea NA-134</name>
    <dbReference type="NCBI Taxonomy" id="882082"/>
    <lineage>
        <taxon>Bacteria</taxon>
        <taxon>Bacillati</taxon>
        <taxon>Actinomycetota</taxon>
        <taxon>Actinomycetes</taxon>
        <taxon>Pseudonocardiales</taxon>
        <taxon>Pseudonocardiaceae</taxon>
        <taxon>Saccharomonospora</taxon>
    </lineage>
</organism>
<reference evidence="6 7" key="1">
    <citation type="submission" date="2011-11" db="EMBL/GenBank/DDBJ databases">
        <title>The Noncontiguous Finished sequence of Saccharomonospora cyanea NA-134.</title>
        <authorList>
            <consortium name="US DOE Joint Genome Institute"/>
            <person name="Lucas S."/>
            <person name="Han J."/>
            <person name="Lapidus A."/>
            <person name="Cheng J.-F."/>
            <person name="Goodwin L."/>
            <person name="Pitluck S."/>
            <person name="Peters L."/>
            <person name="Ovchinnikova G."/>
            <person name="Lu M."/>
            <person name="Detter J.C."/>
            <person name="Han C."/>
            <person name="Tapia R."/>
            <person name="Land M."/>
            <person name="Hauser L."/>
            <person name="Kyrpides N."/>
            <person name="Ivanova N."/>
            <person name="Pagani I."/>
            <person name="Brambilla E.-M."/>
            <person name="Klenk H.-P."/>
            <person name="Woyke T."/>
        </authorList>
    </citation>
    <scope>NUCLEOTIDE SEQUENCE [LARGE SCALE GENOMIC DNA]</scope>
    <source>
        <strain evidence="6 7">NA-134</strain>
    </source>
</reference>
<keyword evidence="2" id="KW-0805">Transcription regulation</keyword>
<evidence type="ECO:0000256" key="4">
    <source>
        <dbReference type="ARBA" id="ARBA00023163"/>
    </source>
</evidence>
<evidence type="ECO:0000313" key="7">
    <source>
        <dbReference type="Proteomes" id="UP000002791"/>
    </source>
</evidence>
<keyword evidence="4" id="KW-0804">Transcription</keyword>
<dbReference type="InterPro" id="IPR000551">
    <property type="entry name" value="MerR-type_HTH_dom"/>
</dbReference>
<dbReference type="AlphaFoldDB" id="H5XHR9"/>
<evidence type="ECO:0000256" key="3">
    <source>
        <dbReference type="ARBA" id="ARBA00023125"/>
    </source>
</evidence>
<dbReference type="EMBL" id="CM001440">
    <property type="protein sequence ID" value="EHR62778.1"/>
    <property type="molecule type" value="Genomic_DNA"/>
</dbReference>